<dbReference type="Proteomes" id="UP000008461">
    <property type="component" value="Chromosome"/>
</dbReference>
<dbReference type="GO" id="GO:0030170">
    <property type="term" value="F:pyridoxal phosphate binding"/>
    <property type="evidence" value="ECO:0007669"/>
    <property type="project" value="UniProtKB-UniRule"/>
</dbReference>
<dbReference type="GO" id="GO:0009089">
    <property type="term" value="P:lysine biosynthetic process via diaminopimelate"/>
    <property type="evidence" value="ECO:0007669"/>
    <property type="project" value="UniProtKB-UniRule"/>
</dbReference>
<evidence type="ECO:0000256" key="5">
    <source>
        <dbReference type="HAMAP-Rule" id="MF_02120"/>
    </source>
</evidence>
<keyword evidence="11" id="KW-1185">Reference proteome</keyword>
<dbReference type="GO" id="GO:0008836">
    <property type="term" value="F:diaminopimelate decarboxylase activity"/>
    <property type="evidence" value="ECO:0007669"/>
    <property type="project" value="UniProtKB-UniRule"/>
</dbReference>
<reference evidence="10 11" key="1">
    <citation type="journal article" date="2011" name="Stand. Genomic Sci.">
        <title>Complete genome sequence of Haliscomenobacter hydrossis type strain (O).</title>
        <authorList>
            <consortium name="US DOE Joint Genome Institute (JGI-PGF)"/>
            <person name="Daligault H."/>
            <person name="Lapidus A."/>
            <person name="Zeytun A."/>
            <person name="Nolan M."/>
            <person name="Lucas S."/>
            <person name="Del Rio T.G."/>
            <person name="Tice H."/>
            <person name="Cheng J.F."/>
            <person name="Tapia R."/>
            <person name="Han C."/>
            <person name="Goodwin L."/>
            <person name="Pitluck S."/>
            <person name="Liolios K."/>
            <person name="Pagani I."/>
            <person name="Ivanova N."/>
            <person name="Huntemann M."/>
            <person name="Mavromatis K."/>
            <person name="Mikhailova N."/>
            <person name="Pati A."/>
            <person name="Chen A."/>
            <person name="Palaniappan K."/>
            <person name="Land M."/>
            <person name="Hauser L."/>
            <person name="Brambilla E.M."/>
            <person name="Rohde M."/>
            <person name="Verbarg S."/>
            <person name="Goker M."/>
            <person name="Bristow J."/>
            <person name="Eisen J.A."/>
            <person name="Markowitz V."/>
            <person name="Hugenholtz P."/>
            <person name="Kyrpides N.C."/>
            <person name="Klenk H.P."/>
            <person name="Woyke T."/>
        </authorList>
    </citation>
    <scope>NUCLEOTIDE SEQUENCE [LARGE SCALE GENOMIC DNA]</scope>
    <source>
        <strain evidence="11">ATCC 27775 / DSM 1100 / LMG 10767 / O</strain>
    </source>
</reference>
<dbReference type="OrthoDB" id="9802241at2"/>
<comment type="subunit">
    <text evidence="5">Homodimer.</text>
</comment>
<evidence type="ECO:0000256" key="7">
    <source>
        <dbReference type="PIRSR" id="PIRSR600183-50"/>
    </source>
</evidence>
<comment type="catalytic activity">
    <reaction evidence="5 8">
        <text>meso-2,6-diaminopimelate + H(+) = L-lysine + CO2</text>
        <dbReference type="Rhea" id="RHEA:15101"/>
        <dbReference type="ChEBI" id="CHEBI:15378"/>
        <dbReference type="ChEBI" id="CHEBI:16526"/>
        <dbReference type="ChEBI" id="CHEBI:32551"/>
        <dbReference type="ChEBI" id="CHEBI:57791"/>
        <dbReference type="EC" id="4.1.1.20"/>
    </reaction>
</comment>
<comment type="function">
    <text evidence="5">Specifically catalyzes the decarboxylation of meso-diaminopimelate (meso-DAP) to L-lysine.</text>
</comment>
<feature type="binding site" evidence="5">
    <location>
        <position position="365"/>
    </location>
    <ligand>
        <name>pyridoxal 5'-phosphate</name>
        <dbReference type="ChEBI" id="CHEBI:597326"/>
    </ligand>
</feature>
<dbReference type="Pfam" id="PF02784">
    <property type="entry name" value="Orn_Arg_deC_N"/>
    <property type="match status" value="1"/>
</dbReference>
<dbReference type="HOGENOM" id="CLU_026444_0_2_10"/>
<feature type="binding site" evidence="5">
    <location>
        <position position="365"/>
    </location>
    <ligand>
        <name>substrate</name>
    </ligand>
</feature>
<comment type="caution">
    <text evidence="5">Lacks conserved residue(s) required for the propagation of feature annotation.</text>
</comment>
<evidence type="ECO:0000256" key="4">
    <source>
        <dbReference type="ARBA" id="ARBA00023239"/>
    </source>
</evidence>
<dbReference type="NCBIfam" id="TIGR01048">
    <property type="entry name" value="lysA"/>
    <property type="match status" value="1"/>
</dbReference>
<evidence type="ECO:0000256" key="8">
    <source>
        <dbReference type="RuleBase" id="RU003738"/>
    </source>
</evidence>
<dbReference type="InterPro" id="IPR000183">
    <property type="entry name" value="Orn/DAP/Arg_de-COase"/>
</dbReference>
<feature type="domain" description="Orn/DAP/Arg decarboxylase 2 N-terminal" evidence="9">
    <location>
        <begin position="34"/>
        <end position="275"/>
    </location>
</feature>
<dbReference type="AlphaFoldDB" id="F4KSN5"/>
<feature type="modified residue" description="N6-(pyridoxal phosphate)lysine" evidence="5 7">
    <location>
        <position position="58"/>
    </location>
</feature>
<evidence type="ECO:0000256" key="6">
    <source>
        <dbReference type="NCBIfam" id="TIGR01048"/>
    </source>
</evidence>
<dbReference type="EMBL" id="CP002691">
    <property type="protein sequence ID" value="AEE47999.1"/>
    <property type="molecule type" value="Genomic_DNA"/>
</dbReference>
<dbReference type="eggNOG" id="COG0019">
    <property type="taxonomic scope" value="Bacteria"/>
</dbReference>
<dbReference type="CDD" id="cd06828">
    <property type="entry name" value="PLPDE_III_DapDC"/>
    <property type="match status" value="1"/>
</dbReference>
<feature type="active site" description="Proton donor" evidence="7">
    <location>
        <position position="337"/>
    </location>
</feature>
<dbReference type="SUPFAM" id="SSF50621">
    <property type="entry name" value="Alanine racemase C-terminal domain-like"/>
    <property type="match status" value="1"/>
</dbReference>
<organism evidence="10 11">
    <name type="scientific">Haliscomenobacter hydrossis (strain ATCC 27775 / DSM 1100 / LMG 10767 / O)</name>
    <dbReference type="NCBI Taxonomy" id="760192"/>
    <lineage>
        <taxon>Bacteria</taxon>
        <taxon>Pseudomonadati</taxon>
        <taxon>Bacteroidota</taxon>
        <taxon>Saprospiria</taxon>
        <taxon>Saprospirales</taxon>
        <taxon>Haliscomenobacteraceae</taxon>
        <taxon>Haliscomenobacter</taxon>
    </lineage>
</organism>
<dbReference type="RefSeq" id="WP_013762563.1">
    <property type="nucleotide sequence ID" value="NC_015510.1"/>
</dbReference>
<evidence type="ECO:0000256" key="2">
    <source>
        <dbReference type="ARBA" id="ARBA00022793"/>
    </source>
</evidence>
<evidence type="ECO:0000256" key="1">
    <source>
        <dbReference type="ARBA" id="ARBA00001933"/>
    </source>
</evidence>
<dbReference type="Gene3D" id="3.20.20.10">
    <property type="entry name" value="Alanine racemase"/>
    <property type="match status" value="1"/>
</dbReference>
<reference key="2">
    <citation type="submission" date="2011-04" db="EMBL/GenBank/DDBJ databases">
        <title>Complete sequence of chromosome of Haliscomenobacter hydrossis DSM 1100.</title>
        <authorList>
            <consortium name="US DOE Joint Genome Institute (JGI-PGF)"/>
            <person name="Lucas S."/>
            <person name="Han J."/>
            <person name="Lapidus A."/>
            <person name="Bruce D."/>
            <person name="Goodwin L."/>
            <person name="Pitluck S."/>
            <person name="Peters L."/>
            <person name="Kyrpides N."/>
            <person name="Mavromatis K."/>
            <person name="Ivanova N."/>
            <person name="Ovchinnikova G."/>
            <person name="Pagani I."/>
            <person name="Daligault H."/>
            <person name="Detter J.C."/>
            <person name="Han C."/>
            <person name="Land M."/>
            <person name="Hauser L."/>
            <person name="Markowitz V."/>
            <person name="Cheng J.-F."/>
            <person name="Hugenholtz P."/>
            <person name="Woyke T."/>
            <person name="Wu D."/>
            <person name="Verbarg S."/>
            <person name="Frueling A."/>
            <person name="Brambilla E."/>
            <person name="Klenk H.-P."/>
            <person name="Eisen J.A."/>
        </authorList>
    </citation>
    <scope>NUCLEOTIDE SEQUENCE</scope>
    <source>
        <strain>DSM 1100</strain>
    </source>
</reference>
<keyword evidence="4 5" id="KW-0456">Lyase</keyword>
<dbReference type="Gene3D" id="2.40.37.10">
    <property type="entry name" value="Lyase, Ornithine Decarboxylase, Chain A, domain 1"/>
    <property type="match status" value="1"/>
</dbReference>
<dbReference type="UniPathway" id="UPA00034">
    <property type="reaction ID" value="UER00027"/>
</dbReference>
<accession>F4KSN5</accession>
<comment type="cofactor">
    <cofactor evidence="1 5 7 8">
        <name>pyridoxal 5'-phosphate</name>
        <dbReference type="ChEBI" id="CHEBI:597326"/>
    </cofactor>
</comment>
<dbReference type="PROSITE" id="PS00878">
    <property type="entry name" value="ODR_DC_2_1"/>
    <property type="match status" value="1"/>
</dbReference>
<name>F4KSN5_HALH1</name>
<proteinExistence type="inferred from homology"/>
<gene>
    <name evidence="5" type="primary">lysA</name>
    <name evidence="10" type="ordered locus">Halhy_0086</name>
</gene>
<keyword evidence="3 5" id="KW-0663">Pyridoxal phosphate</keyword>
<dbReference type="PANTHER" id="PTHR43727">
    <property type="entry name" value="DIAMINOPIMELATE DECARBOXYLASE"/>
    <property type="match status" value="1"/>
</dbReference>
<feature type="binding site" evidence="5">
    <location>
        <position position="307"/>
    </location>
    <ligand>
        <name>substrate</name>
    </ligand>
</feature>
<protein>
    <recommendedName>
        <fullName evidence="5 6">Diaminopimelate decarboxylase</fullName>
        <shortName evidence="5">DAP decarboxylase</shortName>
        <shortName evidence="5">DAPDC</shortName>
        <ecNumber evidence="5 6">4.1.1.20</ecNumber>
    </recommendedName>
</protein>
<dbReference type="FunFam" id="3.20.20.10:FF:000003">
    <property type="entry name" value="Diaminopimelate decarboxylase"/>
    <property type="match status" value="1"/>
</dbReference>
<dbReference type="STRING" id="760192.Halhy_0086"/>
<keyword evidence="5" id="KW-0028">Amino-acid biosynthesis</keyword>
<feature type="binding site" evidence="5">
    <location>
        <position position="338"/>
    </location>
    <ligand>
        <name>substrate</name>
    </ligand>
</feature>
<dbReference type="SUPFAM" id="SSF51419">
    <property type="entry name" value="PLP-binding barrel"/>
    <property type="match status" value="1"/>
</dbReference>
<feature type="binding site" evidence="5">
    <location>
        <position position="227"/>
    </location>
    <ligand>
        <name>pyridoxal 5'-phosphate</name>
        <dbReference type="ChEBI" id="CHEBI:597326"/>
    </ligand>
</feature>
<dbReference type="InterPro" id="IPR022644">
    <property type="entry name" value="De-COase2_N"/>
</dbReference>
<evidence type="ECO:0000313" key="11">
    <source>
        <dbReference type="Proteomes" id="UP000008461"/>
    </source>
</evidence>
<keyword evidence="5 8" id="KW-0457">Lysine biosynthesis</keyword>
<evidence type="ECO:0000259" key="9">
    <source>
        <dbReference type="Pfam" id="PF02784"/>
    </source>
</evidence>
<sequence>MKFENGHYLLSGGINPLKLVEKYGSPLYVYEAETIERQYQRLKAAFQVEKLKISYACKALTNISILKFIKQLGSTIDCVSIQEVQMALRAGFAPVDVLYTPSGVHFSEIEEAVALGVRINLDNIPAIEKFGEIYPHIPICVRINPHIMAGGNLKTSVGHIDSKFGISYQQMPLVQGILETTGMKLEGLHMHTGSDILNPDAFIAGADVMLNLAKDYPDLDYIDFGSGFKVPYKPNDLETNIEELGEKLSAKFNTFCQEYGRAITMVFEPGKFLVSEAGSFLVTVNVVKHGVTTVFAGVDSGLNHLIRPMFYDAYHRISNLSNPEGKTQTYNVVGYICETDTFATKREIPEIAPGDVLCMHNAGAYCYSMASNYNSRLRPAEVLIYQGKDFLIRERETIEDLFKHQIDVF</sequence>
<dbReference type="PANTHER" id="PTHR43727:SF2">
    <property type="entry name" value="GROUP IV DECARBOXYLASE"/>
    <property type="match status" value="1"/>
</dbReference>
<dbReference type="PRINTS" id="PR01181">
    <property type="entry name" value="DAPDCRBXLASE"/>
</dbReference>
<dbReference type="InterPro" id="IPR029066">
    <property type="entry name" value="PLP-binding_barrel"/>
</dbReference>
<comment type="pathway">
    <text evidence="5 8">Amino-acid biosynthesis; L-lysine biosynthesis via DAP pathway; L-lysine from DL-2,6-diaminopimelate: step 1/1.</text>
</comment>
<dbReference type="InterPro" id="IPR009006">
    <property type="entry name" value="Ala_racemase/Decarboxylase_C"/>
</dbReference>
<dbReference type="EC" id="4.1.1.20" evidence="5 6"/>
<keyword evidence="2 5" id="KW-0210">Decarboxylase</keyword>
<dbReference type="PRINTS" id="PR01179">
    <property type="entry name" value="ODADCRBXLASE"/>
</dbReference>
<dbReference type="InterPro" id="IPR002986">
    <property type="entry name" value="DAP_deCOOHase_LysA"/>
</dbReference>
<dbReference type="KEGG" id="hhy:Halhy_0086"/>
<evidence type="ECO:0000256" key="3">
    <source>
        <dbReference type="ARBA" id="ARBA00022898"/>
    </source>
</evidence>
<dbReference type="HAMAP" id="MF_02120">
    <property type="entry name" value="LysA"/>
    <property type="match status" value="1"/>
</dbReference>
<dbReference type="InterPro" id="IPR022653">
    <property type="entry name" value="De-COase2_pyr-phos_BS"/>
</dbReference>
<comment type="similarity">
    <text evidence="5">Belongs to the Orn/Lys/Arg decarboxylase class-II family. LysA subfamily.</text>
</comment>
<feature type="binding site" evidence="5">
    <location>
        <position position="311"/>
    </location>
    <ligand>
        <name>substrate</name>
    </ligand>
</feature>
<evidence type="ECO:0000313" key="10">
    <source>
        <dbReference type="EMBL" id="AEE47999.1"/>
    </source>
</evidence>